<dbReference type="InterPro" id="IPR013216">
    <property type="entry name" value="Methyltransf_11"/>
</dbReference>
<protein>
    <recommendedName>
        <fullName evidence="1">Methyltransferase type 11 domain-containing protein</fullName>
    </recommendedName>
</protein>
<evidence type="ECO:0000313" key="3">
    <source>
        <dbReference type="Proteomes" id="UP000245380"/>
    </source>
</evidence>
<sequence length="285" mass="32182">MTIERFQMVDQAYTQYIEQHPELEDLWLLEQTVHTARERRGLYAFLPLREGARVLDVGTGFGALATELAFFAPVMVTAVDVDEKKLEIANVLVRNIVEQGKVDWHLPNFTVGDVYELPFAEQSFDLVISRFLFQHLENPVIGMQELFRVLRSGGVACVIDVDEGLSLSYPESNGYQVLHKAFMGLQERAGGDRKIGRKLAHYLQNAGFVGVQSVAQVQSGYSKSTIGDEAVQFVLRRLRQVRDRVLAAGLLTAAEFDAYYDQYQMDAQQWHFETNGQVTAFAVKP</sequence>
<keyword evidence="3" id="KW-1185">Reference proteome</keyword>
<dbReference type="PANTHER" id="PTHR43591">
    <property type="entry name" value="METHYLTRANSFERASE"/>
    <property type="match status" value="1"/>
</dbReference>
<dbReference type="Gene3D" id="3.40.50.150">
    <property type="entry name" value="Vaccinia Virus protein VP39"/>
    <property type="match status" value="1"/>
</dbReference>
<dbReference type="GO" id="GO:0008757">
    <property type="term" value="F:S-adenosylmethionine-dependent methyltransferase activity"/>
    <property type="evidence" value="ECO:0007669"/>
    <property type="project" value="InterPro"/>
</dbReference>
<dbReference type="InterPro" id="IPR029063">
    <property type="entry name" value="SAM-dependent_MTases_sf"/>
</dbReference>
<accession>A0A2U3D7L5</accession>
<dbReference type="CDD" id="cd02440">
    <property type="entry name" value="AdoMet_MTases"/>
    <property type="match status" value="1"/>
</dbReference>
<dbReference type="OrthoDB" id="9760689at2"/>
<evidence type="ECO:0000259" key="1">
    <source>
        <dbReference type="Pfam" id="PF08241"/>
    </source>
</evidence>
<reference evidence="2 3" key="1">
    <citation type="submission" date="2016-11" db="EMBL/GenBank/DDBJ databases">
        <title>Comparative genomics of Acidibacillus ferroxidans species.</title>
        <authorList>
            <person name="Oliveira G."/>
            <person name="Nunes G."/>
            <person name="Oliveira R."/>
            <person name="Araujo F."/>
            <person name="Salim A."/>
            <person name="Scholte L."/>
            <person name="Morais D."/>
            <person name="Nancucheo I."/>
            <person name="Johnson D.B."/>
            <person name="Grail B."/>
            <person name="Bittencourt J."/>
            <person name="Valadares R."/>
        </authorList>
    </citation>
    <scope>NUCLEOTIDE SEQUENCE [LARGE SCALE GENOMIC DNA]</scope>
    <source>
        <strain evidence="2 3">Y002</strain>
    </source>
</reference>
<dbReference type="Pfam" id="PF08241">
    <property type="entry name" value="Methyltransf_11"/>
    <property type="match status" value="1"/>
</dbReference>
<dbReference type="Proteomes" id="UP000245380">
    <property type="component" value="Unassembled WGS sequence"/>
</dbReference>
<gene>
    <name evidence="2" type="ORF">BM613_09220</name>
</gene>
<dbReference type="EMBL" id="MPDK01000015">
    <property type="protein sequence ID" value="PWI57269.1"/>
    <property type="molecule type" value="Genomic_DNA"/>
</dbReference>
<comment type="caution">
    <text evidence="2">The sequence shown here is derived from an EMBL/GenBank/DDBJ whole genome shotgun (WGS) entry which is preliminary data.</text>
</comment>
<evidence type="ECO:0000313" key="2">
    <source>
        <dbReference type="EMBL" id="PWI57269.1"/>
    </source>
</evidence>
<dbReference type="RefSeq" id="WP_109430907.1">
    <property type="nucleotide sequence ID" value="NZ_MPDK01000015.1"/>
</dbReference>
<name>A0A2U3D7L5_SULT2</name>
<proteinExistence type="predicted"/>
<dbReference type="SUPFAM" id="SSF53335">
    <property type="entry name" value="S-adenosyl-L-methionine-dependent methyltransferases"/>
    <property type="match status" value="1"/>
</dbReference>
<organism evidence="2 3">
    <name type="scientific">Sulfoacidibacillus thermotolerans</name>
    <name type="common">Acidibacillus sulfuroxidans</name>
    <dbReference type="NCBI Taxonomy" id="1765684"/>
    <lineage>
        <taxon>Bacteria</taxon>
        <taxon>Bacillati</taxon>
        <taxon>Bacillota</taxon>
        <taxon>Bacilli</taxon>
        <taxon>Bacillales</taxon>
        <taxon>Alicyclobacillaceae</taxon>
        <taxon>Sulfoacidibacillus</taxon>
    </lineage>
</organism>
<feature type="domain" description="Methyltransferase type 11" evidence="1">
    <location>
        <begin position="55"/>
        <end position="157"/>
    </location>
</feature>
<dbReference type="AlphaFoldDB" id="A0A2U3D7L5"/>